<evidence type="ECO:0000313" key="5">
    <source>
        <dbReference type="Proteomes" id="UP000606974"/>
    </source>
</evidence>
<dbReference type="PANTHER" id="PTHR46720">
    <property type="entry name" value="HYDROXYLASE, PUTATIVE (AFU_ORTHOLOGUE AFUA_3G01460)-RELATED"/>
    <property type="match status" value="1"/>
</dbReference>
<keyword evidence="5" id="KW-1185">Reference proteome</keyword>
<dbReference type="InterPro" id="IPR036188">
    <property type="entry name" value="FAD/NAD-bd_sf"/>
</dbReference>
<gene>
    <name evidence="4" type="ORF">GJ744_012227</name>
</gene>
<dbReference type="InterPro" id="IPR051104">
    <property type="entry name" value="FAD_monoxygenase"/>
</dbReference>
<sequence>MDSKKRRAGQWFHSIHRAHLLDELVKLIPKENVSFGKKVAEVDQTEDEVRVTFRYGSIATASPVVGFDGIKIAQNSQMYCGCGGHALTFPIEKGQTMNAVAFQSKPDGKWEDERWVLPIQEGTMEADFEHWGGSVRNILNLVEKPDVWALFDHPLARTYRKGRICLLGKFGARQDEEPGREWHLRMYDIEANIDMQLESTPALYARTAPLKGNSQA</sequence>
<keyword evidence="3" id="KW-0560">Oxidoreductase</keyword>
<reference evidence="4" key="1">
    <citation type="submission" date="2020-02" db="EMBL/GenBank/DDBJ databases">
        <authorList>
            <person name="Palmer J.M."/>
        </authorList>
    </citation>
    <scope>NUCLEOTIDE SEQUENCE</scope>
    <source>
        <strain evidence="4">EPUS1.4</strain>
        <tissue evidence="4">Thallus</tissue>
    </source>
</reference>
<dbReference type="PANTHER" id="PTHR46720:SF3">
    <property type="entry name" value="FAD-BINDING DOMAIN-CONTAINING PROTEIN-RELATED"/>
    <property type="match status" value="1"/>
</dbReference>
<dbReference type="GO" id="GO:0016491">
    <property type="term" value="F:oxidoreductase activity"/>
    <property type="evidence" value="ECO:0007669"/>
    <property type="project" value="UniProtKB-KW"/>
</dbReference>
<name>A0A8H7AFC5_9EURO</name>
<dbReference type="EMBL" id="JAACFV010000094">
    <property type="protein sequence ID" value="KAF7506076.1"/>
    <property type="molecule type" value="Genomic_DNA"/>
</dbReference>
<accession>A0A8H7AFC5</accession>
<dbReference type="Gene3D" id="3.50.50.60">
    <property type="entry name" value="FAD/NAD(P)-binding domain"/>
    <property type="match status" value="2"/>
</dbReference>
<evidence type="ECO:0000313" key="4">
    <source>
        <dbReference type="EMBL" id="KAF7506076.1"/>
    </source>
</evidence>
<dbReference type="GO" id="GO:0044550">
    <property type="term" value="P:secondary metabolite biosynthetic process"/>
    <property type="evidence" value="ECO:0007669"/>
    <property type="project" value="TreeGrafter"/>
</dbReference>
<dbReference type="OrthoDB" id="5428495at2759"/>
<dbReference type="SUPFAM" id="SSF51905">
    <property type="entry name" value="FAD/NAD(P)-binding domain"/>
    <property type="match status" value="1"/>
</dbReference>
<keyword evidence="1" id="KW-0285">Flavoprotein</keyword>
<organism evidence="4 5">
    <name type="scientific">Endocarpon pusillum</name>
    <dbReference type="NCBI Taxonomy" id="364733"/>
    <lineage>
        <taxon>Eukaryota</taxon>
        <taxon>Fungi</taxon>
        <taxon>Dikarya</taxon>
        <taxon>Ascomycota</taxon>
        <taxon>Pezizomycotina</taxon>
        <taxon>Eurotiomycetes</taxon>
        <taxon>Chaetothyriomycetidae</taxon>
        <taxon>Verrucariales</taxon>
        <taxon>Verrucariaceae</taxon>
        <taxon>Endocarpon</taxon>
    </lineage>
</organism>
<evidence type="ECO:0000256" key="2">
    <source>
        <dbReference type="ARBA" id="ARBA00022827"/>
    </source>
</evidence>
<proteinExistence type="predicted"/>
<dbReference type="AlphaFoldDB" id="A0A8H7AFC5"/>
<evidence type="ECO:0000256" key="3">
    <source>
        <dbReference type="ARBA" id="ARBA00023002"/>
    </source>
</evidence>
<evidence type="ECO:0000256" key="1">
    <source>
        <dbReference type="ARBA" id="ARBA00022630"/>
    </source>
</evidence>
<dbReference type="Proteomes" id="UP000606974">
    <property type="component" value="Unassembled WGS sequence"/>
</dbReference>
<keyword evidence="2" id="KW-0274">FAD</keyword>
<protein>
    <submittedName>
        <fullName evidence="4">Uncharacterized protein</fullName>
    </submittedName>
</protein>
<comment type="caution">
    <text evidence="4">The sequence shown here is derived from an EMBL/GenBank/DDBJ whole genome shotgun (WGS) entry which is preliminary data.</text>
</comment>
<dbReference type="SUPFAM" id="SSF54373">
    <property type="entry name" value="FAD-linked reductases, C-terminal domain"/>
    <property type="match status" value="1"/>
</dbReference>